<dbReference type="AlphaFoldDB" id="A0A1Z8B963"/>
<gene>
    <name evidence="1" type="ORF">A9Q93_02835</name>
</gene>
<comment type="caution">
    <text evidence="1">The sequence shown here is derived from an EMBL/GenBank/DDBJ whole genome shotgun (WGS) entry which is preliminary data.</text>
</comment>
<dbReference type="Proteomes" id="UP000196102">
    <property type="component" value="Unassembled WGS sequence"/>
</dbReference>
<reference evidence="2" key="1">
    <citation type="journal article" date="2017" name="Proc. Natl. Acad. Sci. U.S.A.">
        <title>Simulation of Deepwater Horizon oil plume reveals substrate specialization within a complex community of hydrocarbon-degraders.</title>
        <authorList>
            <person name="Hu P."/>
            <person name="Dubinsky E.A."/>
            <person name="Probst A.J."/>
            <person name="Wang J."/>
            <person name="Sieber C.M.K."/>
            <person name="Tom L.M."/>
            <person name="Gardinali P."/>
            <person name="Banfield J.F."/>
            <person name="Atlas R.M."/>
            <person name="Andersen G.L."/>
        </authorList>
    </citation>
    <scope>NUCLEOTIDE SEQUENCE [LARGE SCALE GENOMIC DNA]</scope>
</reference>
<dbReference type="RefSeq" id="WP_303685873.1">
    <property type="nucleotide sequence ID" value="NZ_CAJXYO010000006.1"/>
</dbReference>
<evidence type="ECO:0000313" key="2">
    <source>
        <dbReference type="Proteomes" id="UP000196102"/>
    </source>
</evidence>
<protein>
    <submittedName>
        <fullName evidence="1">Uncharacterized protein</fullName>
    </submittedName>
</protein>
<proteinExistence type="predicted"/>
<organism evidence="1 2">
    <name type="scientific">Nonlabens dokdonensis</name>
    <dbReference type="NCBI Taxonomy" id="328515"/>
    <lineage>
        <taxon>Bacteria</taxon>
        <taxon>Pseudomonadati</taxon>
        <taxon>Bacteroidota</taxon>
        <taxon>Flavobacteriia</taxon>
        <taxon>Flavobacteriales</taxon>
        <taxon>Flavobacteriaceae</taxon>
        <taxon>Nonlabens</taxon>
    </lineage>
</organism>
<dbReference type="EMBL" id="MAAX01000048">
    <property type="protein sequence ID" value="OUS19057.1"/>
    <property type="molecule type" value="Genomic_DNA"/>
</dbReference>
<accession>A0A1Z8B963</accession>
<evidence type="ECO:0000313" key="1">
    <source>
        <dbReference type="EMBL" id="OUS19057.1"/>
    </source>
</evidence>
<name>A0A1Z8B963_9FLAO</name>
<sequence length="179" mass="20984">MKYLFLFIYLIINSCQAQKATDYENKVYKLLNEVFERKSENSSSNNAYININHNLKDSAKNLDDEILKKLLVNANSKNNIYLPKDILDDKKWKQTNTDFLISTFDQNKISIPNLIFCKNDNMPNNKIYLKNINAVLFYNHYAILSIEIQPGFNSISLFKLEHEKYNRITTITNPPLGYE</sequence>